<reference evidence="2" key="1">
    <citation type="submission" date="2017-01" db="EMBL/GenBank/DDBJ databases">
        <authorList>
            <person name="Varghese N."/>
            <person name="Submissions S."/>
        </authorList>
    </citation>
    <scope>NUCLEOTIDE SEQUENCE [LARGE SCALE GENOMIC DNA]</scope>
    <source>
        <strain evidence="2">DSM 21054</strain>
    </source>
</reference>
<dbReference type="KEGG" id="fln:FLA_2008"/>
<protein>
    <submittedName>
        <fullName evidence="1">Uncharacterized protein</fullName>
    </submittedName>
</protein>
<dbReference type="Proteomes" id="UP000186917">
    <property type="component" value="Unassembled WGS sequence"/>
</dbReference>
<dbReference type="EMBL" id="FTOR01000006">
    <property type="protein sequence ID" value="SIT24096.1"/>
    <property type="molecule type" value="Genomic_DNA"/>
</dbReference>
<dbReference type="OrthoDB" id="1488646at2"/>
<evidence type="ECO:0000313" key="1">
    <source>
        <dbReference type="EMBL" id="SIT24096.1"/>
    </source>
</evidence>
<dbReference type="AlphaFoldDB" id="A0A173MEG8"/>
<sequence length="487" mass="53384">MTTTSTWADAPIQLTESLNDAIWSGAGKMPIPNGFLLTKNDAQYLYAALDMTGDTVNNSGVDDYFWFTFDRNRDGNITPNVDVNYGQYPATPNKIGRQFYLAPGTWTGLSTDQTEFKVDFEASPNSATPHRVWKFKFKLTDLNVSLIPFILPPYTRFGIRVHSTTPLQDNSTPANFWTSFASLHTLYFSRRPSVPVSLMGPVIGCVGLIPTTKINAASGKATTDVGYMVQVQNAAFGGLLNIIGNGPNLDNLIAVNKAAFIKVKHRTGTAGTFTDLITSWNNYRWNSVANDYTLVNYSPDTSNFYPLPTAGVDYSIHDLLFQFNSYELSQGLHQFQVEFYTATKASITLPTIQTLTLYIDNTVPIVKINSIKHGGVAVNTCEIVKMTSGTDGLVINFDANDPENNVHSYAVTATWGEGQSATIISDTYTPAKGDWGGVTNQNAPASGVWVPLVTCAHSFNVTAWARTTNGYGYIGYNSVSRYLTILK</sequence>
<keyword evidence="2" id="KW-1185">Reference proteome</keyword>
<proteinExistence type="predicted"/>
<dbReference type="STRING" id="477680.SAMN05421788_10667"/>
<dbReference type="RefSeq" id="WP_076380287.1">
    <property type="nucleotide sequence ID" value="NZ_AP017422.1"/>
</dbReference>
<name>A0A173MEG8_9BACT</name>
<organism evidence="1 2">
    <name type="scientific">Filimonas lacunae</name>
    <dbReference type="NCBI Taxonomy" id="477680"/>
    <lineage>
        <taxon>Bacteria</taxon>
        <taxon>Pseudomonadati</taxon>
        <taxon>Bacteroidota</taxon>
        <taxon>Chitinophagia</taxon>
        <taxon>Chitinophagales</taxon>
        <taxon>Chitinophagaceae</taxon>
        <taxon>Filimonas</taxon>
    </lineage>
</organism>
<accession>A0A173MEG8</accession>
<gene>
    <name evidence="1" type="ORF">SAMN05421788_10667</name>
</gene>
<evidence type="ECO:0000313" key="2">
    <source>
        <dbReference type="Proteomes" id="UP000186917"/>
    </source>
</evidence>